<keyword evidence="1" id="KW-0479">Metal-binding</keyword>
<dbReference type="InterPro" id="IPR001214">
    <property type="entry name" value="SET_dom"/>
</dbReference>
<evidence type="ECO:0000256" key="4">
    <source>
        <dbReference type="ARBA" id="ARBA00022833"/>
    </source>
</evidence>
<evidence type="ECO:0000256" key="5">
    <source>
        <dbReference type="ARBA" id="ARBA00023015"/>
    </source>
</evidence>
<evidence type="ECO:0000259" key="10">
    <source>
        <dbReference type="PROSITE" id="PS50280"/>
    </source>
</evidence>
<feature type="domain" description="C2H2-type" evidence="9">
    <location>
        <begin position="651"/>
        <end position="679"/>
    </location>
</feature>
<evidence type="ECO:0000256" key="3">
    <source>
        <dbReference type="ARBA" id="ARBA00022771"/>
    </source>
</evidence>
<evidence type="ECO:0000256" key="2">
    <source>
        <dbReference type="ARBA" id="ARBA00022737"/>
    </source>
</evidence>
<accession>A0AAD9JAK3</accession>
<feature type="domain" description="SET" evidence="10">
    <location>
        <begin position="148"/>
        <end position="269"/>
    </location>
</feature>
<protein>
    <submittedName>
        <fullName evidence="11">Uncharacterized protein</fullName>
    </submittedName>
</protein>
<keyword evidence="3 7" id="KW-0863">Zinc-finger</keyword>
<evidence type="ECO:0000256" key="7">
    <source>
        <dbReference type="PROSITE-ProRule" id="PRU00042"/>
    </source>
</evidence>
<dbReference type="AlphaFoldDB" id="A0AAD9JAK3"/>
<organism evidence="11 12">
    <name type="scientific">Paralvinella palmiformis</name>
    <dbReference type="NCBI Taxonomy" id="53620"/>
    <lineage>
        <taxon>Eukaryota</taxon>
        <taxon>Metazoa</taxon>
        <taxon>Spiralia</taxon>
        <taxon>Lophotrochozoa</taxon>
        <taxon>Annelida</taxon>
        <taxon>Polychaeta</taxon>
        <taxon>Sedentaria</taxon>
        <taxon>Canalipalpata</taxon>
        <taxon>Terebellida</taxon>
        <taxon>Terebelliformia</taxon>
        <taxon>Alvinellidae</taxon>
        <taxon>Paralvinella</taxon>
    </lineage>
</organism>
<dbReference type="InterPro" id="IPR036236">
    <property type="entry name" value="Znf_C2H2_sf"/>
</dbReference>
<evidence type="ECO:0000313" key="12">
    <source>
        <dbReference type="Proteomes" id="UP001208570"/>
    </source>
</evidence>
<feature type="domain" description="C2H2-type" evidence="9">
    <location>
        <begin position="587"/>
        <end position="614"/>
    </location>
</feature>
<keyword evidence="2" id="KW-0677">Repeat</keyword>
<dbReference type="Proteomes" id="UP001208570">
    <property type="component" value="Unassembled WGS sequence"/>
</dbReference>
<reference evidence="11" key="1">
    <citation type="journal article" date="2023" name="Mol. Biol. Evol.">
        <title>Third-Generation Sequencing Reveals the Adaptive Role of the Epigenome in Three Deep-Sea Polychaetes.</title>
        <authorList>
            <person name="Perez M."/>
            <person name="Aroh O."/>
            <person name="Sun Y."/>
            <person name="Lan Y."/>
            <person name="Juniper S.K."/>
            <person name="Young C.R."/>
            <person name="Angers B."/>
            <person name="Qian P.Y."/>
        </authorList>
    </citation>
    <scope>NUCLEOTIDE SEQUENCE</scope>
    <source>
        <strain evidence="11">P08H-3</strain>
    </source>
</reference>
<feature type="domain" description="C2H2-type" evidence="9">
    <location>
        <begin position="529"/>
        <end position="556"/>
    </location>
</feature>
<evidence type="ECO:0000256" key="6">
    <source>
        <dbReference type="ARBA" id="ARBA00023163"/>
    </source>
</evidence>
<feature type="domain" description="C2H2-type" evidence="9">
    <location>
        <begin position="558"/>
        <end position="585"/>
    </location>
</feature>
<dbReference type="FunFam" id="3.30.160.60:FF:000110">
    <property type="entry name" value="Zinc finger protein-like"/>
    <property type="match status" value="1"/>
</dbReference>
<dbReference type="InterPro" id="IPR013087">
    <property type="entry name" value="Znf_C2H2_type"/>
</dbReference>
<feature type="domain" description="C2H2-type" evidence="9">
    <location>
        <begin position="501"/>
        <end position="528"/>
    </location>
</feature>
<gene>
    <name evidence="11" type="ORF">LSH36_457g04002</name>
</gene>
<keyword evidence="12" id="KW-1185">Reference proteome</keyword>
<dbReference type="Gene3D" id="2.170.270.10">
    <property type="entry name" value="SET domain"/>
    <property type="match status" value="1"/>
</dbReference>
<dbReference type="InterPro" id="IPR046341">
    <property type="entry name" value="SET_dom_sf"/>
</dbReference>
<dbReference type="SMART" id="SM00355">
    <property type="entry name" value="ZnF_C2H2"/>
    <property type="match status" value="6"/>
</dbReference>
<dbReference type="PANTHER" id="PTHR16515:SF23">
    <property type="entry name" value="PLAG1 LIKE ZINC FINGER 1"/>
    <property type="match status" value="1"/>
</dbReference>
<feature type="domain" description="C2H2-type" evidence="9">
    <location>
        <begin position="623"/>
        <end position="650"/>
    </location>
</feature>
<feature type="region of interest" description="Disordered" evidence="8">
    <location>
        <begin position="347"/>
        <end position="385"/>
    </location>
</feature>
<name>A0AAD9JAK3_9ANNE</name>
<keyword evidence="6" id="KW-0804">Transcription</keyword>
<dbReference type="EMBL" id="JAODUP010000457">
    <property type="protein sequence ID" value="KAK2149294.1"/>
    <property type="molecule type" value="Genomic_DNA"/>
</dbReference>
<dbReference type="SUPFAM" id="SSF57667">
    <property type="entry name" value="beta-beta-alpha zinc fingers"/>
    <property type="match status" value="3"/>
</dbReference>
<dbReference type="InterPro" id="IPR050331">
    <property type="entry name" value="Zinc_finger"/>
</dbReference>
<dbReference type="GO" id="GO:0008270">
    <property type="term" value="F:zinc ion binding"/>
    <property type="evidence" value="ECO:0007669"/>
    <property type="project" value="UniProtKB-KW"/>
</dbReference>
<dbReference type="Pfam" id="PF21549">
    <property type="entry name" value="PRDM2_PR"/>
    <property type="match status" value="1"/>
</dbReference>
<proteinExistence type="predicted"/>
<comment type="caution">
    <text evidence="11">The sequence shown here is derived from an EMBL/GenBank/DDBJ whole genome shotgun (WGS) entry which is preliminary data.</text>
</comment>
<dbReference type="PROSITE" id="PS50280">
    <property type="entry name" value="SET"/>
    <property type="match status" value="1"/>
</dbReference>
<evidence type="ECO:0000313" key="11">
    <source>
        <dbReference type="EMBL" id="KAK2149294.1"/>
    </source>
</evidence>
<evidence type="ECO:0000256" key="1">
    <source>
        <dbReference type="ARBA" id="ARBA00022723"/>
    </source>
</evidence>
<dbReference type="GO" id="GO:0010468">
    <property type="term" value="P:regulation of gene expression"/>
    <property type="evidence" value="ECO:0007669"/>
    <property type="project" value="TreeGrafter"/>
</dbReference>
<dbReference type="PROSITE" id="PS50157">
    <property type="entry name" value="ZINC_FINGER_C2H2_2"/>
    <property type="match status" value="6"/>
</dbReference>
<dbReference type="GO" id="GO:0005634">
    <property type="term" value="C:nucleus"/>
    <property type="evidence" value="ECO:0007669"/>
    <property type="project" value="UniProtKB-SubCell"/>
</dbReference>
<sequence length="904" mass="102104">MSQDVSLTDKAVSFRDAEMLTAHLNSQHDIDDPHMKTLLWKPLSNLQAQLPVMDGQNSVLLSSGDIQITGDQALMDEAISFTGNHQPHDVIQAVEAKPSTEVEREYDDSLLWCEDCQKSMMSQCSRHGSLTVVRDRLIPSRAKLTAPHFLSVRKVTYIAGGEEDVLGVFTRKVIQKRTQFGPYEGKLTNIWDYGSKKRTDRIPIKLFFHDGSSKFYDCTDQSTCNWMMFVQPARTAEEQNIVIYQHRGAIYFASMKHIPLNTQLKAWYSSEYGKWMGKSPLPRQGSQEIMRHLTQPSNTNELENDGERCDTRELDGLKLSNIASDMISAQENGINMAECMQDNVRRQEHANEDDDDDDDEDDDVSDDSVSHLEGERAAAAAAAAAASRNGKEGVEFKENEEDNLTCAQCMQTFATVEQCQAHSCDVSSLDDVDLGRRTLSKRKGRPLKIRTRRKRGRPRKAARVQEVPTVEAVFTEGCEGVEACRWAAEEEARPAEEVRSRKCLECSSAFTSKYKLIRHQLIHSGGKKFVCFYCKKAFARKDHLKNHVRTHNPNKDNFRCAHCGKTYASSYCYRTHLTSHAIENNELECKVCQQSFLDKEELIVHLKIHKGSRVYKSHSDKKHQCQYCSKMFFTKKDVQRHIVVHTKARDYLCQFCPQAFSRRDHLVRHVTHTHCSEVDADKMAPCKNSTAKRRLTRGKPEEPDFSLVQQPVVAIPSSEGSHVNTSEQVQDAYLMSDKQYNVLNTYTQDSGMRSLDAMVTSNITELVNPEHYIPNSSVLLDSHMNMKQEGLVSAINQMDVVMKSADPLTTYLPRQMNQEPQQVAPVPHNYIQQYTIPEKVPVNTENGAAATATGSKQQMAVNLTQPIQPGSLQTTLIMSYGDAMKLLGASFPDDQNTQGSHTPV</sequence>
<dbReference type="PANTHER" id="PTHR16515">
    <property type="entry name" value="PR DOMAIN ZINC FINGER PROTEIN"/>
    <property type="match status" value="1"/>
</dbReference>
<keyword evidence="4" id="KW-0862">Zinc</keyword>
<dbReference type="Gene3D" id="3.30.160.60">
    <property type="entry name" value="Classic Zinc Finger"/>
    <property type="match status" value="4"/>
</dbReference>
<evidence type="ECO:0000256" key="8">
    <source>
        <dbReference type="SAM" id="MobiDB-lite"/>
    </source>
</evidence>
<dbReference type="Pfam" id="PF00096">
    <property type="entry name" value="zf-C2H2"/>
    <property type="match status" value="1"/>
</dbReference>
<evidence type="ECO:0000259" key="9">
    <source>
        <dbReference type="PROSITE" id="PS50157"/>
    </source>
</evidence>
<keyword evidence="5" id="KW-0805">Transcription regulation</keyword>
<dbReference type="PROSITE" id="PS00028">
    <property type="entry name" value="ZINC_FINGER_C2H2_1"/>
    <property type="match status" value="6"/>
</dbReference>
<feature type="compositionally biased region" description="Acidic residues" evidence="8">
    <location>
        <begin position="351"/>
        <end position="366"/>
    </location>
</feature>